<evidence type="ECO:0000256" key="6">
    <source>
        <dbReference type="ARBA" id="ARBA00022840"/>
    </source>
</evidence>
<feature type="domain" description="Polymerase beta nucleotidyltransferase" evidence="8">
    <location>
        <begin position="9"/>
        <end position="101"/>
    </location>
</feature>
<evidence type="ECO:0000256" key="3">
    <source>
        <dbReference type="ARBA" id="ARBA00022695"/>
    </source>
</evidence>
<dbReference type="Pfam" id="PF18765">
    <property type="entry name" value="Polbeta"/>
    <property type="match status" value="1"/>
</dbReference>
<comment type="cofactor">
    <cofactor evidence="1">
        <name>Mg(2+)</name>
        <dbReference type="ChEBI" id="CHEBI:18420"/>
    </cofactor>
</comment>
<keyword evidence="4" id="KW-0479">Metal-binding</keyword>
<proteinExistence type="predicted"/>
<evidence type="ECO:0000313" key="9">
    <source>
        <dbReference type="EMBL" id="MDT0644943.1"/>
    </source>
</evidence>
<dbReference type="EMBL" id="JAVRHQ010000050">
    <property type="protein sequence ID" value="MDT0644943.1"/>
    <property type="molecule type" value="Genomic_DNA"/>
</dbReference>
<dbReference type="PANTHER" id="PTHR33571:SF12">
    <property type="entry name" value="BSL3053 PROTEIN"/>
    <property type="match status" value="1"/>
</dbReference>
<evidence type="ECO:0000256" key="4">
    <source>
        <dbReference type="ARBA" id="ARBA00022723"/>
    </source>
</evidence>
<accession>A0ABU3CF18</accession>
<dbReference type="InterPro" id="IPR043519">
    <property type="entry name" value="NT_sf"/>
</dbReference>
<evidence type="ECO:0000256" key="7">
    <source>
        <dbReference type="ARBA" id="ARBA00022842"/>
    </source>
</evidence>
<keyword evidence="2" id="KW-0808">Transferase</keyword>
<reference evidence="9 10" key="1">
    <citation type="submission" date="2023-09" db="EMBL/GenBank/DDBJ databases">
        <authorList>
            <person name="Rey-Velasco X."/>
        </authorList>
    </citation>
    <scope>NUCLEOTIDE SEQUENCE [LARGE SCALE GENOMIC DNA]</scope>
    <source>
        <strain evidence="9 10">F363</strain>
    </source>
</reference>
<keyword evidence="5" id="KW-0547">Nucleotide-binding</keyword>
<keyword evidence="10" id="KW-1185">Reference proteome</keyword>
<gene>
    <name evidence="9" type="ORF">RM553_19075</name>
</gene>
<dbReference type="SUPFAM" id="SSF81301">
    <property type="entry name" value="Nucleotidyltransferase"/>
    <property type="match status" value="1"/>
</dbReference>
<keyword evidence="3" id="KW-0548">Nucleotidyltransferase</keyword>
<evidence type="ECO:0000256" key="2">
    <source>
        <dbReference type="ARBA" id="ARBA00022679"/>
    </source>
</evidence>
<evidence type="ECO:0000313" key="10">
    <source>
        <dbReference type="Proteomes" id="UP001262889"/>
    </source>
</evidence>
<dbReference type="InterPro" id="IPR052038">
    <property type="entry name" value="Type-VII_TA_antitoxin"/>
</dbReference>
<dbReference type="InterPro" id="IPR041633">
    <property type="entry name" value="Polbeta"/>
</dbReference>
<keyword evidence="7" id="KW-0460">Magnesium</keyword>
<dbReference type="Proteomes" id="UP001262889">
    <property type="component" value="Unassembled WGS sequence"/>
</dbReference>
<evidence type="ECO:0000256" key="5">
    <source>
        <dbReference type="ARBA" id="ARBA00022741"/>
    </source>
</evidence>
<comment type="caution">
    <text evidence="9">The sequence shown here is derived from an EMBL/GenBank/DDBJ whole genome shotgun (WGS) entry which is preliminary data.</text>
</comment>
<dbReference type="CDD" id="cd05403">
    <property type="entry name" value="NT_KNTase_like"/>
    <property type="match status" value="1"/>
</dbReference>
<protein>
    <submittedName>
        <fullName evidence="9">Nucleotidyltransferase domain-containing protein</fullName>
    </submittedName>
</protein>
<sequence length="102" mass="12410">MKINDKNINRIKKLCKQYKVRTFSAFGSVTREDFRSDSDIDFVVDFEENDPFKYTDLYFQLKENLEKLLKRQIDLIEERGIKNQYFRKELENTKILIYGQQN</sequence>
<dbReference type="RefSeq" id="WP_311536558.1">
    <property type="nucleotide sequence ID" value="NZ_JAVRHQ010000050.1"/>
</dbReference>
<dbReference type="Gene3D" id="3.30.460.10">
    <property type="entry name" value="Beta Polymerase, domain 2"/>
    <property type="match status" value="1"/>
</dbReference>
<keyword evidence="6" id="KW-0067">ATP-binding</keyword>
<name>A0ABU3CF18_9FLAO</name>
<dbReference type="PANTHER" id="PTHR33571">
    <property type="entry name" value="SSL8005 PROTEIN"/>
    <property type="match status" value="1"/>
</dbReference>
<evidence type="ECO:0000256" key="1">
    <source>
        <dbReference type="ARBA" id="ARBA00001946"/>
    </source>
</evidence>
<evidence type="ECO:0000259" key="8">
    <source>
        <dbReference type="Pfam" id="PF18765"/>
    </source>
</evidence>
<organism evidence="9 10">
    <name type="scientific">Autumnicola tepida</name>
    <dbReference type="NCBI Taxonomy" id="3075595"/>
    <lineage>
        <taxon>Bacteria</taxon>
        <taxon>Pseudomonadati</taxon>
        <taxon>Bacteroidota</taxon>
        <taxon>Flavobacteriia</taxon>
        <taxon>Flavobacteriales</taxon>
        <taxon>Flavobacteriaceae</taxon>
        <taxon>Autumnicola</taxon>
    </lineage>
</organism>